<feature type="compositionally biased region" description="Gly residues" evidence="1">
    <location>
        <begin position="1534"/>
        <end position="1549"/>
    </location>
</feature>
<dbReference type="Gene3D" id="2.60.40.10">
    <property type="entry name" value="Immunoglobulins"/>
    <property type="match status" value="3"/>
</dbReference>
<evidence type="ECO:0000256" key="1">
    <source>
        <dbReference type="SAM" id="MobiDB-lite"/>
    </source>
</evidence>
<reference evidence="5 6" key="2">
    <citation type="submission" date="2017-10" db="EMBL/GenBank/DDBJ databases">
        <authorList>
            <person name="Banno H."/>
            <person name="Chua N.-H."/>
        </authorList>
    </citation>
    <scope>NUCLEOTIDE SEQUENCE [LARGE SCALE GENOMIC DNA]</scope>
    <source>
        <strain evidence="5 6">JK626</strain>
    </source>
</reference>
<reference evidence="5 6" key="1">
    <citation type="submission" date="2017-10" db="EMBL/GenBank/DDBJ databases">
        <title>Resolving the taxonomy of Roseburia spp., Eubacterium rectale and Agathobacter spp. through phylogenomic analysis.</title>
        <authorList>
            <person name="Sheridan P.O."/>
            <person name="Walker A.W."/>
            <person name="Duncan S.H."/>
            <person name="Scott K.P."/>
            <person name="Toole P.W.O."/>
            <person name="Luis P."/>
            <person name="Flint H.J."/>
        </authorList>
    </citation>
    <scope>NUCLEOTIDE SEQUENCE [LARGE SCALE GENOMIC DNA]</scope>
    <source>
        <strain evidence="5 6">JK626</strain>
    </source>
</reference>
<keyword evidence="2" id="KW-1133">Transmembrane helix</keyword>
<feature type="domain" description="SpaA-like prealbumin fold" evidence="4">
    <location>
        <begin position="1268"/>
        <end position="1350"/>
    </location>
</feature>
<feature type="chain" id="PRO_5039211470" description="SpaA-like prealbumin fold domain-containing protein" evidence="3">
    <location>
        <begin position="28"/>
        <end position="1632"/>
    </location>
</feature>
<dbReference type="Gene3D" id="2.60.40.740">
    <property type="match status" value="4"/>
</dbReference>
<evidence type="ECO:0000313" key="5">
    <source>
        <dbReference type="EMBL" id="PHU35922.1"/>
    </source>
</evidence>
<feature type="compositionally biased region" description="Low complexity" evidence="1">
    <location>
        <begin position="1550"/>
        <end position="1569"/>
    </location>
</feature>
<feature type="signal peptide" evidence="3">
    <location>
        <begin position="1"/>
        <end position="27"/>
    </location>
</feature>
<dbReference type="SUPFAM" id="SSF49401">
    <property type="entry name" value="Bacterial adhesins"/>
    <property type="match status" value="3"/>
</dbReference>
<feature type="region of interest" description="Disordered" evidence="1">
    <location>
        <begin position="43"/>
        <end position="112"/>
    </location>
</feature>
<protein>
    <recommendedName>
        <fullName evidence="4">SpaA-like prealbumin fold domain-containing protein</fullName>
    </recommendedName>
</protein>
<dbReference type="RefSeq" id="WP_099391163.1">
    <property type="nucleotide sequence ID" value="NZ_PDYF01000007.1"/>
</dbReference>
<dbReference type="Pfam" id="PF17802">
    <property type="entry name" value="SpaA"/>
    <property type="match status" value="2"/>
</dbReference>
<sequence length="1632" mass="175446">MKKKLLAGVMGAFVLFFTLAPNFVSLAEDPDPAVTQEVVLDNSVEPAEGGEPPVVEPTDNTAGNPENLGDPEIPENPDIPQNPADPQNPDVVQPAEPNVQTDPAVDGLSNSGQEDLQNIELNNYLVLDNLDNYLLDSDLALSTMLGTSLMATAAPVSETDENALIESAEFTIDGKDVSGDIEVSKNSTFTLKYQLKDPLYINYAEEDYVEGQPFIVNGNTYSLPSIKSEYFDLSKIGSIPVVVDGKNFGTATAGDDGTIKLKVDYEGKDPEDIGGVFIRLSFGLDGDKVDNLQDFSFEIPGTSGQTVKISIAENQPKEPTIEKTAGTLDENDDITWTVKVTNADNPVTYESGYQLVDTFGKGQSYKAGSFKVGGVDATPEYDDASRTLKYNFTDNSAGGVTTITYKTHVDFLAAGSTQNKSSISVNASNDVKIFDAGNPSGKPLGEVKVDNSVSKDGLSSWLTKEGGKLDDEGVADWTINVNTNGYGMKYLTVYDVIETDDTTTMGLVPDSVQVIDAVTGEVLPSTEYKVEKNAGTSEKGKKAYSWYVRFGKSADDYAISGDRKYTIKYKTQIEDYTTFLRTNHTKMPSNHAFLEYQYDRTGVGDWEWLVGPTLDKTPVKGEGVTAKAAIEKSCTSFNPATHQITWKVVVNKNYQGLTNSFVTEYIKDGQKFVSISNADITAKDGTKSTLDLQDKYTVNGKEIEINFGDSLKQAQATFTVVTELDETQASIWAGNEKKTYYNEVELDSDQQKDIKDDASCEYKSTVFEKVSSDYNYETHEITYTLTVDRNKMAMSDVVVTDDIGSLGMSLSSDVTLVHGYGTSSAHSTTLTTDTSSKPHYSYSDGVLTVDLEDITDVGSDNAIEAIIFTAKVDDGDFFTAVNGGNVSVSNTATLSTKDNPGGVVVTKKNTWKNSVIDKSAAVDTASKAVTYTVTFNGNKQPLPSSLIVKDTLGTSLELDATSVKLYLGQIDPSTGEITSTGEEETGYSVEMSADGDSTILEVILPKEEDNRNIYVLSYVAVPTEIKSGGDYSNKVQLVGYSGTGTNNSVSNLSYSSFGGGWTVKPTYLLVTKVDSEDIAVALPGATFAVKDLDGNLVAKIVTKANGVARSVGKLKPNTTYTIEEIEAPEGYEISTEVKTFTTAAKGGAENAVNLTFEDKKKSKTVDVSLVNQDGDMLDGGNLEISRKMSDGSTKKVDSWKSDDSNHSFDASYDVEYTLTEKDTPFGYNTADNIVFKVVDDVLYKRNPDNTWAAVDSIVMTDAALDTCSFDVSKVSAGQGNELEGATLIISQHDTVDAAKDDYIKSWVSDGLAKEFALPIGEYYLYEISAPAGFEVAESIRFRVTDEYALQVYDEDEGDFVDAEDAKLTMVDDYNPDETTTFSISPDMFGMSPDLFKAMKFTLYRFDPIEGKLVEVEPVSYDEETGEAVYDINYQDEYLLKSDGEVEGYDPVDPITVKVVGTKDSEGDIADSLKVKSLDSTVFTESSMEELAKKLEPKLTPEPPKVEEPEPAGENENTDPGNGGPSTEPSDSGSNSGGNSGGSGSSGGGSSSSSGDSTNGSGSAYSGAAGPEVTDDGLVIKENNIVALDNAPGAGNRLAKTGGFIGTLVGYLAAIGLIGVGILLVFGKEKRVK</sequence>
<evidence type="ECO:0000256" key="2">
    <source>
        <dbReference type="SAM" id="Phobius"/>
    </source>
</evidence>
<keyword evidence="3" id="KW-0732">Signal</keyword>
<feature type="domain" description="SpaA-like prealbumin fold" evidence="4">
    <location>
        <begin position="1069"/>
        <end position="1146"/>
    </location>
</feature>
<feature type="compositionally biased region" description="Basic and acidic residues" evidence="1">
    <location>
        <begin position="1491"/>
        <end position="1507"/>
    </location>
</feature>
<keyword evidence="2" id="KW-0472">Membrane</keyword>
<dbReference type="InterPro" id="IPR008966">
    <property type="entry name" value="Adhesion_dom_sf"/>
</dbReference>
<dbReference type="Proteomes" id="UP000225889">
    <property type="component" value="Unassembled WGS sequence"/>
</dbReference>
<dbReference type="InterPro" id="IPR041033">
    <property type="entry name" value="SpaA_PFL_dom_1"/>
</dbReference>
<gene>
    <name evidence="5" type="ORF">CSX01_01430</name>
</gene>
<feature type="region of interest" description="Disordered" evidence="1">
    <location>
        <begin position="1491"/>
        <end position="1569"/>
    </location>
</feature>
<dbReference type="EMBL" id="PDYF01000007">
    <property type="protein sequence ID" value="PHU35922.1"/>
    <property type="molecule type" value="Genomic_DNA"/>
</dbReference>
<name>A0A2G3DXY9_9FIRM</name>
<evidence type="ECO:0000256" key="3">
    <source>
        <dbReference type="SAM" id="SignalP"/>
    </source>
</evidence>
<evidence type="ECO:0000313" key="6">
    <source>
        <dbReference type="Proteomes" id="UP000225889"/>
    </source>
</evidence>
<accession>A0A2G3DXY9</accession>
<comment type="caution">
    <text evidence="5">The sequence shown here is derived from an EMBL/GenBank/DDBJ whole genome shotgun (WGS) entry which is preliminary data.</text>
</comment>
<proteinExistence type="predicted"/>
<organism evidence="5 6">
    <name type="scientific">Pseudobutyrivibrio ruminis</name>
    <dbReference type="NCBI Taxonomy" id="46206"/>
    <lineage>
        <taxon>Bacteria</taxon>
        <taxon>Bacillati</taxon>
        <taxon>Bacillota</taxon>
        <taxon>Clostridia</taxon>
        <taxon>Lachnospirales</taxon>
        <taxon>Lachnospiraceae</taxon>
        <taxon>Pseudobutyrivibrio</taxon>
    </lineage>
</organism>
<evidence type="ECO:0000259" key="4">
    <source>
        <dbReference type="Pfam" id="PF17802"/>
    </source>
</evidence>
<feature type="transmembrane region" description="Helical" evidence="2">
    <location>
        <begin position="1603"/>
        <end position="1625"/>
    </location>
</feature>
<keyword evidence="2" id="KW-0812">Transmembrane</keyword>
<feature type="compositionally biased region" description="Low complexity" evidence="1">
    <location>
        <begin position="44"/>
        <end position="57"/>
    </location>
</feature>
<dbReference type="InterPro" id="IPR013783">
    <property type="entry name" value="Ig-like_fold"/>
</dbReference>